<feature type="region of interest" description="Disordered" evidence="1">
    <location>
        <begin position="67"/>
        <end position="87"/>
    </location>
</feature>
<evidence type="ECO:0000256" key="1">
    <source>
        <dbReference type="SAM" id="MobiDB-lite"/>
    </source>
</evidence>
<evidence type="ECO:0008006" key="4">
    <source>
        <dbReference type="Google" id="ProtNLM"/>
    </source>
</evidence>
<dbReference type="GO" id="GO:0006303">
    <property type="term" value="P:double-strand break repair via nonhomologous end joining"/>
    <property type="evidence" value="ECO:0007669"/>
    <property type="project" value="TreeGrafter"/>
</dbReference>
<organism evidence="2 3">
    <name type="scientific">Phrynocephalus forsythii</name>
    <dbReference type="NCBI Taxonomy" id="171643"/>
    <lineage>
        <taxon>Eukaryota</taxon>
        <taxon>Metazoa</taxon>
        <taxon>Chordata</taxon>
        <taxon>Craniata</taxon>
        <taxon>Vertebrata</taxon>
        <taxon>Euteleostomi</taxon>
        <taxon>Lepidosauria</taxon>
        <taxon>Squamata</taxon>
        <taxon>Bifurcata</taxon>
        <taxon>Unidentata</taxon>
        <taxon>Episquamata</taxon>
        <taxon>Toxicofera</taxon>
        <taxon>Iguania</taxon>
        <taxon>Acrodonta</taxon>
        <taxon>Agamidae</taxon>
        <taxon>Agaminae</taxon>
        <taxon>Phrynocephalus</taxon>
    </lineage>
</organism>
<dbReference type="GO" id="GO:2001033">
    <property type="term" value="P:negative regulation of double-strand break repair via nonhomologous end joining"/>
    <property type="evidence" value="ECO:0007669"/>
    <property type="project" value="InterPro"/>
</dbReference>
<dbReference type="InterPro" id="IPR028278">
    <property type="entry name" value="MRI"/>
</dbReference>
<keyword evidence="3" id="KW-1185">Reference proteome</keyword>
<feature type="region of interest" description="Disordered" evidence="1">
    <location>
        <begin position="1"/>
        <end position="35"/>
    </location>
</feature>
<evidence type="ECO:0000313" key="2">
    <source>
        <dbReference type="EMBL" id="KAJ7329968.1"/>
    </source>
</evidence>
<dbReference type="OrthoDB" id="8936475at2759"/>
<name>A0A9Q0XVA4_9SAUR</name>
<feature type="compositionally biased region" description="Basic and acidic residues" evidence="1">
    <location>
        <begin position="19"/>
        <end position="29"/>
    </location>
</feature>
<evidence type="ECO:0000313" key="3">
    <source>
        <dbReference type="Proteomes" id="UP001142489"/>
    </source>
</evidence>
<sequence length="142" mass="16038">MGSPEAAKRRTLPAWMAKRPAEPAQEAKTKPKRWKRAPLPRIETVYCMNEAELVDIALCILAENRKDKDTEATSSEDEVPETQEVPVSCQWRAASASDRTPRPAVESKLPKELCALNGKDKDESDKAYDDDALKYVREIFFT</sequence>
<protein>
    <recommendedName>
        <fullName evidence="4">Cell cycle regulator of NHEJ</fullName>
    </recommendedName>
</protein>
<accession>A0A9Q0XVA4</accession>
<gene>
    <name evidence="2" type="ORF">JRQ81_016142</name>
</gene>
<reference evidence="2" key="1">
    <citation type="journal article" date="2023" name="DNA Res.">
        <title>Chromosome-level genome assembly of Phrynocephalus forsythii using third-generation DNA sequencing and Hi-C analysis.</title>
        <authorList>
            <person name="Qi Y."/>
            <person name="Zhao W."/>
            <person name="Zhao Y."/>
            <person name="Niu C."/>
            <person name="Cao S."/>
            <person name="Zhang Y."/>
        </authorList>
    </citation>
    <scope>NUCLEOTIDE SEQUENCE</scope>
    <source>
        <tissue evidence="2">Muscle</tissue>
    </source>
</reference>
<dbReference type="GO" id="GO:0005737">
    <property type="term" value="C:cytoplasm"/>
    <property type="evidence" value="ECO:0007669"/>
    <property type="project" value="TreeGrafter"/>
</dbReference>
<dbReference type="PANTHER" id="PTHR14566:SF0">
    <property type="entry name" value="CELL CYCLE REGULATOR OF NON-HOMOLOGOUS END JOINING"/>
    <property type="match status" value="1"/>
</dbReference>
<proteinExistence type="predicted"/>
<dbReference type="AlphaFoldDB" id="A0A9Q0XVA4"/>
<dbReference type="Proteomes" id="UP001142489">
    <property type="component" value="Unassembled WGS sequence"/>
</dbReference>
<dbReference type="PANTHER" id="PTHR14566">
    <property type="entry name" value="CELL CYCLE REGULATOR OF NON-HOMOLOGOUS END JOINING"/>
    <property type="match status" value="1"/>
</dbReference>
<dbReference type="EMBL" id="JAPFRF010000006">
    <property type="protein sequence ID" value="KAJ7329968.1"/>
    <property type="molecule type" value="Genomic_DNA"/>
</dbReference>
<dbReference type="Pfam" id="PF15325">
    <property type="entry name" value="MRI"/>
    <property type="match status" value="1"/>
</dbReference>
<dbReference type="GO" id="GO:0005634">
    <property type="term" value="C:nucleus"/>
    <property type="evidence" value="ECO:0007669"/>
    <property type="project" value="TreeGrafter"/>
</dbReference>
<comment type="caution">
    <text evidence="2">The sequence shown here is derived from an EMBL/GenBank/DDBJ whole genome shotgun (WGS) entry which is preliminary data.</text>
</comment>